<evidence type="ECO:0000313" key="4">
    <source>
        <dbReference type="Proteomes" id="UP001162640"/>
    </source>
</evidence>
<dbReference type="Proteomes" id="UP001162640">
    <property type="component" value="Unassembled WGS sequence"/>
</dbReference>
<feature type="compositionally biased region" description="Basic and acidic residues" evidence="2">
    <location>
        <begin position="15"/>
        <end position="27"/>
    </location>
</feature>
<feature type="region of interest" description="Disordered" evidence="2">
    <location>
        <begin position="15"/>
        <end position="35"/>
    </location>
</feature>
<gene>
    <name evidence="3" type="ORF">TL16_g13063</name>
</gene>
<organism evidence="3 4">
    <name type="scientific">Triparma laevis f. inornata</name>
    <dbReference type="NCBI Taxonomy" id="1714386"/>
    <lineage>
        <taxon>Eukaryota</taxon>
        <taxon>Sar</taxon>
        <taxon>Stramenopiles</taxon>
        <taxon>Ochrophyta</taxon>
        <taxon>Bolidophyceae</taxon>
        <taxon>Parmales</taxon>
        <taxon>Triparmaceae</taxon>
        <taxon>Triparma</taxon>
    </lineage>
</organism>
<feature type="region of interest" description="Disordered" evidence="2">
    <location>
        <begin position="173"/>
        <end position="215"/>
    </location>
</feature>
<accession>A0A9W7BYH1</accession>
<dbReference type="EMBL" id="BLQM01000584">
    <property type="protein sequence ID" value="GMH95033.1"/>
    <property type="molecule type" value="Genomic_DNA"/>
</dbReference>
<evidence type="ECO:0000313" key="3">
    <source>
        <dbReference type="EMBL" id="GMH95033.1"/>
    </source>
</evidence>
<feature type="region of interest" description="Disordered" evidence="2">
    <location>
        <begin position="90"/>
        <end position="145"/>
    </location>
</feature>
<name>A0A9W7BYH1_9STRA</name>
<keyword evidence="1" id="KW-0175">Coiled coil</keyword>
<comment type="caution">
    <text evidence="3">The sequence shown here is derived from an EMBL/GenBank/DDBJ whole genome shotgun (WGS) entry which is preliminary data.</text>
</comment>
<feature type="compositionally biased region" description="Polar residues" evidence="2">
    <location>
        <begin position="197"/>
        <end position="206"/>
    </location>
</feature>
<proteinExistence type="predicted"/>
<protein>
    <submittedName>
        <fullName evidence="3">Uncharacterized protein</fullName>
    </submittedName>
</protein>
<evidence type="ECO:0000256" key="1">
    <source>
        <dbReference type="SAM" id="Coils"/>
    </source>
</evidence>
<feature type="coiled-coil region" evidence="1">
    <location>
        <begin position="253"/>
        <end position="280"/>
    </location>
</feature>
<evidence type="ECO:0000256" key="2">
    <source>
        <dbReference type="SAM" id="MobiDB-lite"/>
    </source>
</evidence>
<sequence>MSQTNSIDQLIDYLDHDTNHESTKDDVDTSDSATNPATRLVAHSMSHSAAHRPVVDERKVASIRSDLEEIRSAMASIDVQDDDEFDEIMHTRRAPSEFKDDGNDYKSTEGYERSRQYRYKQQQQQQQQQHSESKHDNDNSASSSRWRGFSATVESFDDVTHTQADSRWRGFSVAGAPSFNMGNDEAQTAQQQQQQQPNLYQDSSEQLRGVPHEPLNFSLSGDDDDSAIGLEPDFNQLRSYQSRTMPASSRGANKAVLESLRAMQDKVRKMEAARQASLQQVAEVRNCEERTRRAGNTTIKGVLSEMSSRTLHENSGLREAEARVSTAAKNKQRILYERLVTEKGEVDVRVAKVVERCNKSNQELEEARRACLEARNSRDVALEIFDSANEENETREVELSKIQEEESRLTSLISEYQVQSTSKEKLLKSQLQKENELLVQRKNKREEIENKMRHVNRVLGVVLSLNQELVEESSSPTKKSHLSQRQPLAHKNNGFLEGGDAAAEAAFKANVSIAASRLLDPHGKKLGMSLQNELRRVYDVLLADFTSDGSQGINPSNLAGASGEPRQREIDAYPNANAAAVGMAQLGINSVMAASHLQGPSTPQRVASTSASHSEAAQKISQTFIENALTPPRYSPNRAAGNVITSPVGALKDATSMIESEFNQLNLQYINLLNSVKSGEEEDIGAMLNLISNIQSKGEQLNIMKQTMMNKNVRMPVFSPEASKRKAAALSILRDYRELSSDSNGDSWNF</sequence>
<dbReference type="AlphaFoldDB" id="A0A9W7BYH1"/>
<reference evidence="4" key="1">
    <citation type="journal article" date="2023" name="Commun. Biol.">
        <title>Genome analysis of Parmales, the sister group of diatoms, reveals the evolutionary specialization of diatoms from phago-mixotrophs to photoautotrophs.</title>
        <authorList>
            <person name="Ban H."/>
            <person name="Sato S."/>
            <person name="Yoshikawa S."/>
            <person name="Yamada K."/>
            <person name="Nakamura Y."/>
            <person name="Ichinomiya M."/>
            <person name="Sato N."/>
            <person name="Blanc-Mathieu R."/>
            <person name="Endo H."/>
            <person name="Kuwata A."/>
            <person name="Ogata H."/>
        </authorList>
    </citation>
    <scope>NUCLEOTIDE SEQUENCE [LARGE SCALE GENOMIC DNA]</scope>
</reference>
<feature type="coiled-coil region" evidence="1">
    <location>
        <begin position="350"/>
        <end position="405"/>
    </location>
</feature>
<feature type="compositionally biased region" description="Basic and acidic residues" evidence="2">
    <location>
        <begin position="90"/>
        <end position="115"/>
    </location>
</feature>